<evidence type="ECO:0000313" key="1">
    <source>
        <dbReference type="EMBL" id="KAJ9086626.1"/>
    </source>
</evidence>
<dbReference type="EMBL" id="QTSX02000714">
    <property type="protein sequence ID" value="KAJ9086626.1"/>
    <property type="molecule type" value="Genomic_DNA"/>
</dbReference>
<name>A0ACC2UJ10_9FUNG</name>
<comment type="caution">
    <text evidence="1">The sequence shown here is derived from an EMBL/GenBank/DDBJ whole genome shotgun (WGS) entry which is preliminary data.</text>
</comment>
<reference evidence="1" key="1">
    <citation type="submission" date="2022-04" db="EMBL/GenBank/DDBJ databases">
        <title>Genome of the entomopathogenic fungus Entomophthora muscae.</title>
        <authorList>
            <person name="Elya C."/>
            <person name="Lovett B.R."/>
            <person name="Lee E."/>
            <person name="Macias A.M."/>
            <person name="Hajek A.E."/>
            <person name="De Bivort B.L."/>
            <person name="Kasson M.T."/>
            <person name="De Fine Licht H.H."/>
            <person name="Stajich J.E."/>
        </authorList>
    </citation>
    <scope>NUCLEOTIDE SEQUENCE</scope>
    <source>
        <strain evidence="1">Berkeley</strain>
    </source>
</reference>
<keyword evidence="1" id="KW-0645">Protease</keyword>
<protein>
    <submittedName>
        <fullName evidence="1">Methionine aminopeptidase 1</fullName>
        <ecNumber evidence="1">3.4.11.18</ecNumber>
    </submittedName>
</protein>
<keyword evidence="1" id="KW-0378">Hydrolase</keyword>
<evidence type="ECO:0000313" key="2">
    <source>
        <dbReference type="Proteomes" id="UP001165960"/>
    </source>
</evidence>
<dbReference type="Proteomes" id="UP001165960">
    <property type="component" value="Unassembled WGS sequence"/>
</dbReference>
<gene>
    <name evidence="1" type="primary">fma1_1</name>
    <name evidence="1" type="ORF">DSO57_1001908</name>
</gene>
<proteinExistence type="predicted"/>
<dbReference type="EC" id="3.4.11.18" evidence="1"/>
<organism evidence="1 2">
    <name type="scientific">Entomophthora muscae</name>
    <dbReference type="NCBI Taxonomy" id="34485"/>
    <lineage>
        <taxon>Eukaryota</taxon>
        <taxon>Fungi</taxon>
        <taxon>Fungi incertae sedis</taxon>
        <taxon>Zoopagomycota</taxon>
        <taxon>Entomophthoromycotina</taxon>
        <taxon>Entomophthoromycetes</taxon>
        <taxon>Entomophthorales</taxon>
        <taxon>Entomophthoraceae</taxon>
        <taxon>Entomophthora</taxon>
    </lineage>
</organism>
<keyword evidence="2" id="KW-1185">Reference proteome</keyword>
<keyword evidence="1" id="KW-0031">Aminopeptidase</keyword>
<sequence length="117" mass="13062">MASEQTAVKLCTGLDCNKPSKLSCPTCIKIGVKDSYFCSQECFKANWTTHKFIHKKGPDGTFDPFPASVYTGKLRASYPLSATRKLPEHIQRPDYSEDGFPISEDRVKGSSKIEVLR</sequence>
<accession>A0ACC2UJ10</accession>